<keyword evidence="3" id="KW-1185">Reference proteome</keyword>
<dbReference type="AlphaFoldDB" id="A0A5C3MS49"/>
<accession>A0A5C3MS49</accession>
<name>A0A5C3MS49_9AGAM</name>
<organism evidence="2 3">
    <name type="scientific">Heliocybe sulcata</name>
    <dbReference type="NCBI Taxonomy" id="5364"/>
    <lineage>
        <taxon>Eukaryota</taxon>
        <taxon>Fungi</taxon>
        <taxon>Dikarya</taxon>
        <taxon>Basidiomycota</taxon>
        <taxon>Agaricomycotina</taxon>
        <taxon>Agaricomycetes</taxon>
        <taxon>Gloeophyllales</taxon>
        <taxon>Gloeophyllaceae</taxon>
        <taxon>Heliocybe</taxon>
    </lineage>
</organism>
<keyword evidence="1" id="KW-0732">Signal</keyword>
<evidence type="ECO:0000313" key="2">
    <source>
        <dbReference type="EMBL" id="TFK47860.1"/>
    </source>
</evidence>
<proteinExistence type="predicted"/>
<sequence>MRRFKQKVSALTLAPAVTLVAHTWSEHSKRPQASRLLSLSKSTRRATGVTCQFGGDISVILDLSLVLYPLDQGGACMNERH</sequence>
<dbReference type="EMBL" id="ML213522">
    <property type="protein sequence ID" value="TFK47860.1"/>
    <property type="molecule type" value="Genomic_DNA"/>
</dbReference>
<reference evidence="2 3" key="1">
    <citation type="journal article" date="2019" name="Nat. Ecol. Evol.">
        <title>Megaphylogeny resolves global patterns of mushroom evolution.</title>
        <authorList>
            <person name="Varga T."/>
            <person name="Krizsan K."/>
            <person name="Foldi C."/>
            <person name="Dima B."/>
            <person name="Sanchez-Garcia M."/>
            <person name="Sanchez-Ramirez S."/>
            <person name="Szollosi G.J."/>
            <person name="Szarkandi J.G."/>
            <person name="Papp V."/>
            <person name="Albert L."/>
            <person name="Andreopoulos W."/>
            <person name="Angelini C."/>
            <person name="Antonin V."/>
            <person name="Barry K.W."/>
            <person name="Bougher N.L."/>
            <person name="Buchanan P."/>
            <person name="Buyck B."/>
            <person name="Bense V."/>
            <person name="Catcheside P."/>
            <person name="Chovatia M."/>
            <person name="Cooper J."/>
            <person name="Damon W."/>
            <person name="Desjardin D."/>
            <person name="Finy P."/>
            <person name="Geml J."/>
            <person name="Haridas S."/>
            <person name="Hughes K."/>
            <person name="Justo A."/>
            <person name="Karasinski D."/>
            <person name="Kautmanova I."/>
            <person name="Kiss B."/>
            <person name="Kocsube S."/>
            <person name="Kotiranta H."/>
            <person name="LaButti K.M."/>
            <person name="Lechner B.E."/>
            <person name="Liimatainen K."/>
            <person name="Lipzen A."/>
            <person name="Lukacs Z."/>
            <person name="Mihaltcheva S."/>
            <person name="Morgado L.N."/>
            <person name="Niskanen T."/>
            <person name="Noordeloos M.E."/>
            <person name="Ohm R.A."/>
            <person name="Ortiz-Santana B."/>
            <person name="Ovrebo C."/>
            <person name="Racz N."/>
            <person name="Riley R."/>
            <person name="Savchenko A."/>
            <person name="Shiryaev A."/>
            <person name="Soop K."/>
            <person name="Spirin V."/>
            <person name="Szebenyi C."/>
            <person name="Tomsovsky M."/>
            <person name="Tulloss R.E."/>
            <person name="Uehling J."/>
            <person name="Grigoriev I.V."/>
            <person name="Vagvolgyi C."/>
            <person name="Papp T."/>
            <person name="Martin F.M."/>
            <person name="Miettinen O."/>
            <person name="Hibbett D.S."/>
            <person name="Nagy L.G."/>
        </authorList>
    </citation>
    <scope>NUCLEOTIDE SEQUENCE [LARGE SCALE GENOMIC DNA]</scope>
    <source>
        <strain evidence="2 3">OMC1185</strain>
    </source>
</reference>
<feature type="signal peptide" evidence="1">
    <location>
        <begin position="1"/>
        <end position="25"/>
    </location>
</feature>
<feature type="chain" id="PRO_5023056619" description="Secreted protein" evidence="1">
    <location>
        <begin position="26"/>
        <end position="81"/>
    </location>
</feature>
<protein>
    <recommendedName>
        <fullName evidence="4">Secreted protein</fullName>
    </recommendedName>
</protein>
<evidence type="ECO:0008006" key="4">
    <source>
        <dbReference type="Google" id="ProtNLM"/>
    </source>
</evidence>
<dbReference type="Proteomes" id="UP000305948">
    <property type="component" value="Unassembled WGS sequence"/>
</dbReference>
<evidence type="ECO:0000256" key="1">
    <source>
        <dbReference type="SAM" id="SignalP"/>
    </source>
</evidence>
<gene>
    <name evidence="2" type="ORF">OE88DRAFT_755524</name>
</gene>
<evidence type="ECO:0000313" key="3">
    <source>
        <dbReference type="Proteomes" id="UP000305948"/>
    </source>
</evidence>